<feature type="region of interest" description="Disordered" evidence="1">
    <location>
        <begin position="1"/>
        <end position="39"/>
    </location>
</feature>
<dbReference type="AlphaFoldDB" id="A0A179FMG0"/>
<proteinExistence type="predicted"/>
<feature type="compositionally biased region" description="Polar residues" evidence="1">
    <location>
        <begin position="27"/>
        <end position="37"/>
    </location>
</feature>
<feature type="region of interest" description="Disordered" evidence="1">
    <location>
        <begin position="139"/>
        <end position="164"/>
    </location>
</feature>
<name>A0A179FMG0_METCM</name>
<dbReference type="KEGG" id="pchm:VFPPC_14378"/>
<comment type="caution">
    <text evidence="2">The sequence shown here is derived from an EMBL/GenBank/DDBJ whole genome shotgun (WGS) entry which is preliminary data.</text>
</comment>
<feature type="compositionally biased region" description="Acidic residues" evidence="1">
    <location>
        <begin position="201"/>
        <end position="211"/>
    </location>
</feature>
<feature type="region of interest" description="Disordered" evidence="1">
    <location>
        <begin position="180"/>
        <end position="235"/>
    </location>
</feature>
<keyword evidence="3" id="KW-1185">Reference proteome</keyword>
<evidence type="ECO:0000313" key="2">
    <source>
        <dbReference type="EMBL" id="OAQ66772.1"/>
    </source>
</evidence>
<reference evidence="2 3" key="1">
    <citation type="journal article" date="2016" name="PLoS Pathog.">
        <title>Biosynthesis of antibiotic leucinostatins in bio-control fungus Purpureocillium lilacinum and their inhibition on phytophthora revealed by genome mining.</title>
        <authorList>
            <person name="Wang G."/>
            <person name="Liu Z."/>
            <person name="Lin R."/>
            <person name="Li E."/>
            <person name="Mao Z."/>
            <person name="Ling J."/>
            <person name="Yang Y."/>
            <person name="Yin W.B."/>
            <person name="Xie B."/>
        </authorList>
    </citation>
    <scope>NUCLEOTIDE SEQUENCE [LARGE SCALE GENOMIC DNA]</scope>
    <source>
        <strain evidence="2">170</strain>
    </source>
</reference>
<sequence>MSDKDPEPSPPAPDTAASPSALPADPETQSQHQSAESASPAFEPLFTLLTNVTTGATIHPHVQYLFSDDDTSVLSQPSDDPDHRTLVVDLVPSGNTWSIQWASSLNPDFAITSSQLAVQRNDDPEGDSSTMLRLEGVEREPLDLSGGSRPNSLPSSGSGAIGREDVDSLAREFKRRAGVLKKVVGEGEKRRDVIARQGSQDEPEMETESPGDAESANQVPPAAPPAIGYEDEFPG</sequence>
<evidence type="ECO:0000256" key="1">
    <source>
        <dbReference type="SAM" id="MobiDB-lite"/>
    </source>
</evidence>
<feature type="compositionally biased region" description="Low complexity" evidence="1">
    <location>
        <begin position="14"/>
        <end position="26"/>
    </location>
</feature>
<organism evidence="2 3">
    <name type="scientific">Pochonia chlamydosporia 170</name>
    <dbReference type="NCBI Taxonomy" id="1380566"/>
    <lineage>
        <taxon>Eukaryota</taxon>
        <taxon>Fungi</taxon>
        <taxon>Dikarya</taxon>
        <taxon>Ascomycota</taxon>
        <taxon>Pezizomycotina</taxon>
        <taxon>Sordariomycetes</taxon>
        <taxon>Hypocreomycetidae</taxon>
        <taxon>Hypocreales</taxon>
        <taxon>Clavicipitaceae</taxon>
        <taxon>Pochonia</taxon>
    </lineage>
</organism>
<dbReference type="STRING" id="1380566.A0A179FMG0"/>
<dbReference type="RefSeq" id="XP_018143859.1">
    <property type="nucleotide sequence ID" value="XM_018292147.1"/>
</dbReference>
<dbReference type="Proteomes" id="UP000078397">
    <property type="component" value="Unassembled WGS sequence"/>
</dbReference>
<accession>A0A179FMG0</accession>
<dbReference type="EMBL" id="LSBJ02000004">
    <property type="protein sequence ID" value="OAQ66772.1"/>
    <property type="molecule type" value="Genomic_DNA"/>
</dbReference>
<feature type="compositionally biased region" description="Basic and acidic residues" evidence="1">
    <location>
        <begin position="183"/>
        <end position="194"/>
    </location>
</feature>
<evidence type="ECO:0000313" key="3">
    <source>
        <dbReference type="Proteomes" id="UP000078397"/>
    </source>
</evidence>
<dbReference type="GeneID" id="28856141"/>
<protein>
    <submittedName>
        <fullName evidence="2">Uncharacterized protein</fullName>
    </submittedName>
</protein>
<feature type="compositionally biased region" description="Polar residues" evidence="1">
    <location>
        <begin position="148"/>
        <end position="158"/>
    </location>
</feature>
<gene>
    <name evidence="2" type="ORF">VFPPC_14378</name>
</gene>
<dbReference type="OrthoDB" id="1681166at2759"/>